<dbReference type="InterPro" id="IPR001357">
    <property type="entry name" value="BRCT_dom"/>
</dbReference>
<dbReference type="PANTHER" id="PTHR45990:SF1">
    <property type="entry name" value="DNA REPAIR PROTEIN REV1"/>
    <property type="match status" value="1"/>
</dbReference>
<keyword evidence="4" id="KW-1185">Reference proteome</keyword>
<dbReference type="Gene3D" id="3.40.50.10190">
    <property type="entry name" value="BRCT domain"/>
    <property type="match status" value="1"/>
</dbReference>
<evidence type="ECO:0000259" key="2">
    <source>
        <dbReference type="PROSITE" id="PS50172"/>
    </source>
</evidence>
<dbReference type="GO" id="GO:0070987">
    <property type="term" value="P:error-free translesion synthesis"/>
    <property type="evidence" value="ECO:0007669"/>
    <property type="project" value="TreeGrafter"/>
</dbReference>
<dbReference type="STRING" id="933084.A0A067QPS5"/>
<dbReference type="EMBL" id="KL197709">
    <property type="protein sequence ID" value="KDQ64641.1"/>
    <property type="molecule type" value="Genomic_DNA"/>
</dbReference>
<dbReference type="Pfam" id="PF16589">
    <property type="entry name" value="BRCT_2"/>
    <property type="match status" value="1"/>
</dbReference>
<dbReference type="HOGENOM" id="CLU_083061_0_0_1"/>
<dbReference type="GO" id="GO:0017125">
    <property type="term" value="F:deoxycytidyl transferase activity"/>
    <property type="evidence" value="ECO:0007669"/>
    <property type="project" value="TreeGrafter"/>
</dbReference>
<evidence type="ECO:0000313" key="3">
    <source>
        <dbReference type="EMBL" id="KDQ64641.1"/>
    </source>
</evidence>
<evidence type="ECO:0000313" key="4">
    <source>
        <dbReference type="Proteomes" id="UP000027265"/>
    </source>
</evidence>
<dbReference type="PANTHER" id="PTHR45990">
    <property type="entry name" value="DNA REPAIR PROTEIN REV1"/>
    <property type="match status" value="1"/>
</dbReference>
<dbReference type="AlphaFoldDB" id="A0A067QPS5"/>
<feature type="region of interest" description="Disordered" evidence="1">
    <location>
        <begin position="1"/>
        <end position="65"/>
    </location>
</feature>
<dbReference type="GO" id="GO:0005634">
    <property type="term" value="C:nucleus"/>
    <property type="evidence" value="ECO:0007669"/>
    <property type="project" value="TreeGrafter"/>
</dbReference>
<dbReference type="OrthoDB" id="427711at2759"/>
<protein>
    <recommendedName>
        <fullName evidence="2">BRCT domain-containing protein</fullName>
    </recommendedName>
</protein>
<dbReference type="InParanoid" id="A0A067QPS5"/>
<reference evidence="4" key="1">
    <citation type="journal article" date="2014" name="Proc. Natl. Acad. Sci. U.S.A.">
        <title>Extensive sampling of basidiomycete genomes demonstrates inadequacy of the white-rot/brown-rot paradigm for wood decay fungi.</title>
        <authorList>
            <person name="Riley R."/>
            <person name="Salamov A.A."/>
            <person name="Brown D.W."/>
            <person name="Nagy L.G."/>
            <person name="Floudas D."/>
            <person name="Held B.W."/>
            <person name="Levasseur A."/>
            <person name="Lombard V."/>
            <person name="Morin E."/>
            <person name="Otillar R."/>
            <person name="Lindquist E.A."/>
            <person name="Sun H."/>
            <person name="LaButti K.M."/>
            <person name="Schmutz J."/>
            <person name="Jabbour D."/>
            <person name="Luo H."/>
            <person name="Baker S.E."/>
            <person name="Pisabarro A.G."/>
            <person name="Walton J.D."/>
            <person name="Blanchette R.A."/>
            <person name="Henrissat B."/>
            <person name="Martin F."/>
            <person name="Cullen D."/>
            <person name="Hibbett D.S."/>
            <person name="Grigoriev I.V."/>
        </authorList>
    </citation>
    <scope>NUCLEOTIDE SEQUENCE [LARGE SCALE GENOMIC DNA]</scope>
    <source>
        <strain evidence="4">MUCL 33604</strain>
    </source>
</reference>
<accession>A0A067QPS5</accession>
<feature type="domain" description="BRCT" evidence="2">
    <location>
        <begin position="130"/>
        <end position="223"/>
    </location>
</feature>
<dbReference type="PROSITE" id="PS50172">
    <property type="entry name" value="BRCT"/>
    <property type="match status" value="1"/>
</dbReference>
<organism evidence="3 4">
    <name type="scientific">Jaapia argillacea MUCL 33604</name>
    <dbReference type="NCBI Taxonomy" id="933084"/>
    <lineage>
        <taxon>Eukaryota</taxon>
        <taxon>Fungi</taxon>
        <taxon>Dikarya</taxon>
        <taxon>Basidiomycota</taxon>
        <taxon>Agaricomycotina</taxon>
        <taxon>Agaricomycetes</taxon>
        <taxon>Agaricomycetidae</taxon>
        <taxon>Jaapiales</taxon>
        <taxon>Jaapiaceae</taxon>
        <taxon>Jaapia</taxon>
    </lineage>
</organism>
<evidence type="ECO:0000256" key="1">
    <source>
        <dbReference type="SAM" id="MobiDB-lite"/>
    </source>
</evidence>
<sequence length="238" mass="26641">MDRWVTVTKPSTSRVQDQEKNRTKYRYNPYGVSKSNETQFEDWKEKEQTPKIPAPLSEGSKPSPATLTKHILNTLTDESNPITHSDIAQRTEHICSAATGHQRGEGRIDRKAYLDDRTKKLATQSTAVPSASTPLVNVRVYINGYLSNTTDIELKRVVALAGGRVLHTASGATHIVTSQQLSGSKTHKLLTSKSRIKAHVVRPEWIQDSIDAGKRLPEKNYEVLQDKTTNNLLHMFAK</sequence>
<dbReference type="GO" id="GO:0003887">
    <property type="term" value="F:DNA-directed DNA polymerase activity"/>
    <property type="evidence" value="ECO:0007669"/>
    <property type="project" value="TreeGrafter"/>
</dbReference>
<dbReference type="GO" id="GO:0042276">
    <property type="term" value="P:error-prone translesion synthesis"/>
    <property type="evidence" value="ECO:0007669"/>
    <property type="project" value="TreeGrafter"/>
</dbReference>
<proteinExistence type="predicted"/>
<gene>
    <name evidence="3" type="ORF">JAAARDRAFT_201949</name>
</gene>
<dbReference type="SUPFAM" id="SSF52113">
    <property type="entry name" value="BRCT domain"/>
    <property type="match status" value="1"/>
</dbReference>
<dbReference type="SMART" id="SM00292">
    <property type="entry name" value="BRCT"/>
    <property type="match status" value="1"/>
</dbReference>
<name>A0A067QPS5_9AGAM</name>
<dbReference type="Proteomes" id="UP000027265">
    <property type="component" value="Unassembled WGS sequence"/>
</dbReference>
<dbReference type="InterPro" id="IPR036420">
    <property type="entry name" value="BRCT_dom_sf"/>
</dbReference>